<gene>
    <name evidence="1" type="ORF">FAEPRAA2165_00261</name>
</gene>
<protein>
    <submittedName>
        <fullName evidence="1">Uncharacterized protein</fullName>
    </submittedName>
</protein>
<comment type="caution">
    <text evidence="1">The sequence shown here is derived from an EMBL/GenBank/DDBJ whole genome shotgun (WGS) entry which is preliminary data.</text>
</comment>
<evidence type="ECO:0000313" key="2">
    <source>
        <dbReference type="Proteomes" id="UP000004619"/>
    </source>
</evidence>
<accession>C7H1X1</accession>
<organism evidence="1 2">
    <name type="scientific">Faecalibacterium duncaniae (strain DSM 17677 / JCM 31915 / A2-165)</name>
    <name type="common">Faecalibacterium prausnitzii</name>
    <dbReference type="NCBI Taxonomy" id="411483"/>
    <lineage>
        <taxon>Bacteria</taxon>
        <taxon>Bacillati</taxon>
        <taxon>Bacillota</taxon>
        <taxon>Clostridia</taxon>
        <taxon>Eubacteriales</taxon>
        <taxon>Oscillospiraceae</taxon>
        <taxon>Faecalibacterium</taxon>
    </lineage>
</organism>
<name>C7H1X1_FAED2</name>
<dbReference type="Proteomes" id="UP000004619">
    <property type="component" value="Unassembled WGS sequence"/>
</dbReference>
<sequence length="42" mass="4580">MTVLPRAPLLGELATLQALTERFHPLFLLLVTLRTVGGVSFS</sequence>
<reference evidence="1" key="1">
    <citation type="submission" date="2009-08" db="EMBL/GenBank/DDBJ databases">
        <authorList>
            <person name="Weinstock G."/>
            <person name="Sodergren E."/>
            <person name="Clifton S."/>
            <person name="Fulton L."/>
            <person name="Fulton B."/>
            <person name="Courtney L."/>
            <person name="Fronick C."/>
            <person name="Harrison M."/>
            <person name="Strong C."/>
            <person name="Farmer C."/>
            <person name="Delahaunty K."/>
            <person name="Markovic C."/>
            <person name="Hall O."/>
            <person name="Minx P."/>
            <person name="Tomlinson C."/>
            <person name="Mitreva M."/>
            <person name="Nelson J."/>
            <person name="Hou S."/>
            <person name="Wollam A."/>
            <person name="Pepin K.H."/>
            <person name="Johnson M."/>
            <person name="Bhonagiri V."/>
            <person name="Nash W.E."/>
            <person name="Warren W."/>
            <person name="Chinwalla A."/>
            <person name="Mardis E.R."/>
            <person name="Wilson R.K."/>
        </authorList>
    </citation>
    <scope>NUCLEOTIDE SEQUENCE [LARGE SCALE GENOMIC DNA]</scope>
    <source>
        <strain evidence="1">A2-165</strain>
    </source>
</reference>
<dbReference type="HOGENOM" id="CLU_3251786_0_0_9"/>
<keyword evidence="2" id="KW-1185">Reference proteome</keyword>
<dbReference type="STRING" id="411483.FAEPRAA2165_00261"/>
<evidence type="ECO:0000313" key="1">
    <source>
        <dbReference type="EMBL" id="EEU98331.1"/>
    </source>
</evidence>
<proteinExistence type="predicted"/>
<dbReference type="AlphaFoldDB" id="C7H1X1"/>
<dbReference type="EMBL" id="ACOP02000003">
    <property type="protein sequence ID" value="EEU98331.1"/>
    <property type="molecule type" value="Genomic_DNA"/>
</dbReference>